<reference evidence="12" key="2">
    <citation type="submission" date="2020-09" db="EMBL/GenBank/DDBJ databases">
        <authorList>
            <person name="Sun Q."/>
            <person name="Kim S."/>
        </authorList>
    </citation>
    <scope>NUCLEOTIDE SEQUENCE</scope>
    <source>
        <strain evidence="12">KCTC 32255</strain>
    </source>
</reference>
<dbReference type="Pfam" id="PF05193">
    <property type="entry name" value="Peptidase_M16_C"/>
    <property type="match status" value="2"/>
</dbReference>
<comment type="similarity">
    <text evidence="2 8">Belongs to the peptidase M16 family.</text>
</comment>
<proteinExistence type="inferred from homology"/>
<protein>
    <submittedName>
        <fullName evidence="12">Peptidase M16</fullName>
    </submittedName>
</protein>
<evidence type="ECO:0000256" key="4">
    <source>
        <dbReference type="ARBA" id="ARBA00022723"/>
    </source>
</evidence>
<evidence type="ECO:0000256" key="1">
    <source>
        <dbReference type="ARBA" id="ARBA00001947"/>
    </source>
</evidence>
<dbReference type="PROSITE" id="PS00143">
    <property type="entry name" value="INSULINASE"/>
    <property type="match status" value="1"/>
</dbReference>
<evidence type="ECO:0000256" key="2">
    <source>
        <dbReference type="ARBA" id="ARBA00007261"/>
    </source>
</evidence>
<dbReference type="RefSeq" id="WP_189620664.1">
    <property type="nucleotide sequence ID" value="NZ_BMZA01000004.1"/>
</dbReference>
<reference evidence="12" key="1">
    <citation type="journal article" date="2014" name="Int. J. Syst. Evol. Microbiol.">
        <title>Complete genome sequence of Corynebacterium casei LMG S-19264T (=DSM 44701T), isolated from a smear-ripened cheese.</title>
        <authorList>
            <consortium name="US DOE Joint Genome Institute (JGI-PGF)"/>
            <person name="Walter F."/>
            <person name="Albersmeier A."/>
            <person name="Kalinowski J."/>
            <person name="Ruckert C."/>
        </authorList>
    </citation>
    <scope>NUCLEOTIDE SEQUENCE</scope>
    <source>
        <strain evidence="12">KCTC 32255</strain>
    </source>
</reference>
<dbReference type="EMBL" id="BMZA01000004">
    <property type="protein sequence ID" value="GGZ01919.1"/>
    <property type="molecule type" value="Genomic_DNA"/>
</dbReference>
<evidence type="ECO:0000256" key="5">
    <source>
        <dbReference type="ARBA" id="ARBA00022801"/>
    </source>
</evidence>
<evidence type="ECO:0000256" key="3">
    <source>
        <dbReference type="ARBA" id="ARBA00022670"/>
    </source>
</evidence>
<sequence>MRPSPYRFPLALSLAAALTLSACAPQVASTPPPRPDDTSWAFEKSDVPVDPDYRFLRLPNGMRVILRHNAMPKGTALVRMDVNAGSLDESDGEQGYAHFLEHMAFNGSTRVPEGQMVALLERKGLAFGADTNASTSFDRTVYKLDLPRADADLIDTALMLMRETASELTISPEAVGRERGVILSEMRDRNSFALRDFVDSVSFLYPGSRYAQRLPIGTPASIQNATAEGLTAFYRREYVPGHVTLAVIGDFDVDAAEAAIRRHFESWSAAPLEPQPDAGPVKTADKGRTGVYLDPALSERIVAMRNGPWLDEPDTVAQRRENLLRQIGYEIVNRRLQRLSRRAEPPFRAAGFGTGDVFETARSTRLIVDTVDGKWQPGLDAAAQVYRTALKSGFTDAEVAEPVANVRRALMDAAASADTRSNGALMQAALDLVDDRLVPATPQSALQRFESFASTIDPAAVLAALRREAITLKDPLLRFSGRTAPVGGTEAVRKAWNAAIRADIAGGTTAATGTFAYDSFGTPGTVQSDTRDARLGIREVQFANGVRLNLKRTDIAKDQIAVSLAIDGGDMLDTRANPTATEMVPYLDEGGLGKHSRDDLDTLLAGHTVGLGLSSSGSTFEAGAGTTPQDLELQLRLLAALVTDPGYRAEGEVQYRQAINTYFNRLRATPGSALGADIGGILSDGDPRFTLQNPDTYRALSYARLKADITDRLTHGAIEIGMVGDLDEDKAIAMVAATFGALPAREAQFRSHDDVPPRPFTTARNLRVIRHDGPADQALVQVIWPTRDDSDPLEALKLGLLERVMRIELTDTLREKLGKTYSPSASSTLSRDWKGYGTFTVTASIDGTEMAATRAAIAETVQALRDAPVDADVLLRARAPMLESLANALKTNGGWLSLVDRAQTESDRIDRYLAAQTRLAALTPADVQAMAKRWLAPGAAVTVLVLPNGAAAPGQ</sequence>
<keyword evidence="6" id="KW-0862">Zinc</keyword>
<dbReference type="PANTHER" id="PTHR43690">
    <property type="entry name" value="NARDILYSIN"/>
    <property type="match status" value="1"/>
</dbReference>
<feature type="domain" description="Peptidase M16 N-terminal" evidence="10">
    <location>
        <begin position="67"/>
        <end position="191"/>
    </location>
</feature>
<evidence type="ECO:0000256" key="6">
    <source>
        <dbReference type="ARBA" id="ARBA00022833"/>
    </source>
</evidence>
<organism evidence="12 13">
    <name type="scientific">Novosphingobium colocasiae</name>
    <dbReference type="NCBI Taxonomy" id="1256513"/>
    <lineage>
        <taxon>Bacteria</taxon>
        <taxon>Pseudomonadati</taxon>
        <taxon>Pseudomonadota</taxon>
        <taxon>Alphaproteobacteria</taxon>
        <taxon>Sphingomonadales</taxon>
        <taxon>Sphingomonadaceae</taxon>
        <taxon>Novosphingobium</taxon>
    </lineage>
</organism>
<feature type="chain" id="PRO_5037931032" evidence="9">
    <location>
        <begin position="25"/>
        <end position="955"/>
    </location>
</feature>
<evidence type="ECO:0000256" key="7">
    <source>
        <dbReference type="ARBA" id="ARBA00023049"/>
    </source>
</evidence>
<dbReference type="GO" id="GO:0004222">
    <property type="term" value="F:metalloendopeptidase activity"/>
    <property type="evidence" value="ECO:0007669"/>
    <property type="project" value="InterPro"/>
</dbReference>
<feature type="signal peptide" evidence="9">
    <location>
        <begin position="1"/>
        <end position="24"/>
    </location>
</feature>
<comment type="cofactor">
    <cofactor evidence="1">
        <name>Zn(2+)</name>
        <dbReference type="ChEBI" id="CHEBI:29105"/>
    </cofactor>
</comment>
<dbReference type="AlphaFoldDB" id="A0A918PDM0"/>
<feature type="domain" description="Peptidase M16 C-terminal" evidence="11">
    <location>
        <begin position="701"/>
        <end position="879"/>
    </location>
</feature>
<dbReference type="PANTHER" id="PTHR43690:SF17">
    <property type="entry name" value="PROTEIN YHJJ"/>
    <property type="match status" value="1"/>
</dbReference>
<dbReference type="InterPro" id="IPR011765">
    <property type="entry name" value="Pept_M16_N"/>
</dbReference>
<name>A0A918PDM0_9SPHN</name>
<evidence type="ECO:0000313" key="13">
    <source>
        <dbReference type="Proteomes" id="UP000648075"/>
    </source>
</evidence>
<dbReference type="InterPro" id="IPR050626">
    <property type="entry name" value="Peptidase_M16"/>
</dbReference>
<dbReference type="Gene3D" id="3.30.830.10">
    <property type="entry name" value="Metalloenzyme, LuxS/M16 peptidase-like"/>
    <property type="match status" value="4"/>
</dbReference>
<evidence type="ECO:0000256" key="9">
    <source>
        <dbReference type="SAM" id="SignalP"/>
    </source>
</evidence>
<feature type="domain" description="Peptidase M16 C-terminal" evidence="11">
    <location>
        <begin position="225"/>
        <end position="401"/>
    </location>
</feature>
<dbReference type="GO" id="GO:0046872">
    <property type="term" value="F:metal ion binding"/>
    <property type="evidence" value="ECO:0007669"/>
    <property type="project" value="UniProtKB-KW"/>
</dbReference>
<dbReference type="SUPFAM" id="SSF63411">
    <property type="entry name" value="LuxS/MPP-like metallohydrolase"/>
    <property type="match status" value="3"/>
</dbReference>
<keyword evidence="9" id="KW-0732">Signal</keyword>
<dbReference type="InterPro" id="IPR007863">
    <property type="entry name" value="Peptidase_M16_C"/>
</dbReference>
<evidence type="ECO:0000259" key="11">
    <source>
        <dbReference type="Pfam" id="PF05193"/>
    </source>
</evidence>
<evidence type="ECO:0000313" key="12">
    <source>
        <dbReference type="EMBL" id="GGZ01919.1"/>
    </source>
</evidence>
<dbReference type="InterPro" id="IPR001431">
    <property type="entry name" value="Pept_M16_Zn_BS"/>
</dbReference>
<keyword evidence="4" id="KW-0479">Metal-binding</keyword>
<dbReference type="GO" id="GO:0006508">
    <property type="term" value="P:proteolysis"/>
    <property type="evidence" value="ECO:0007669"/>
    <property type="project" value="UniProtKB-KW"/>
</dbReference>
<dbReference type="InterPro" id="IPR011249">
    <property type="entry name" value="Metalloenz_LuxS/M16"/>
</dbReference>
<keyword evidence="13" id="KW-1185">Reference proteome</keyword>
<keyword evidence="5" id="KW-0378">Hydrolase</keyword>
<keyword evidence="3" id="KW-0645">Protease</keyword>
<dbReference type="Pfam" id="PF00675">
    <property type="entry name" value="Peptidase_M16"/>
    <property type="match status" value="1"/>
</dbReference>
<evidence type="ECO:0000259" key="10">
    <source>
        <dbReference type="Pfam" id="PF00675"/>
    </source>
</evidence>
<accession>A0A918PDM0</accession>
<gene>
    <name evidence="12" type="ORF">GCM10011614_16040</name>
</gene>
<dbReference type="Proteomes" id="UP000648075">
    <property type="component" value="Unassembled WGS sequence"/>
</dbReference>
<dbReference type="PROSITE" id="PS51257">
    <property type="entry name" value="PROKAR_LIPOPROTEIN"/>
    <property type="match status" value="1"/>
</dbReference>
<comment type="caution">
    <text evidence="12">The sequence shown here is derived from an EMBL/GenBank/DDBJ whole genome shotgun (WGS) entry which is preliminary data.</text>
</comment>
<evidence type="ECO:0000256" key="8">
    <source>
        <dbReference type="RuleBase" id="RU004447"/>
    </source>
</evidence>
<keyword evidence="7" id="KW-0482">Metalloprotease</keyword>